<feature type="transmembrane region" description="Helical" evidence="7">
    <location>
        <begin position="219"/>
        <end position="237"/>
    </location>
</feature>
<dbReference type="InterPro" id="IPR035906">
    <property type="entry name" value="MetI-like_sf"/>
</dbReference>
<feature type="transmembrane region" description="Helical" evidence="7">
    <location>
        <begin position="244"/>
        <end position="265"/>
    </location>
</feature>
<protein>
    <submittedName>
        <fullName evidence="8">ABC transporter permease</fullName>
    </submittedName>
</protein>
<keyword evidence="6 7" id="KW-0472">Membrane</keyword>
<organism evidence="8 9">
    <name type="scientific">Shewanella jiangmenensis</name>
    <dbReference type="NCBI Taxonomy" id="2837387"/>
    <lineage>
        <taxon>Bacteria</taxon>
        <taxon>Pseudomonadati</taxon>
        <taxon>Pseudomonadota</taxon>
        <taxon>Gammaproteobacteria</taxon>
        <taxon>Alteromonadales</taxon>
        <taxon>Shewanellaceae</taxon>
        <taxon>Shewanella</taxon>
    </lineage>
</organism>
<evidence type="ECO:0000256" key="7">
    <source>
        <dbReference type="SAM" id="Phobius"/>
    </source>
</evidence>
<feature type="transmembrane region" description="Helical" evidence="7">
    <location>
        <begin position="468"/>
        <end position="486"/>
    </location>
</feature>
<accession>A0ABS5V5I6</accession>
<dbReference type="Gene3D" id="1.10.3720.10">
    <property type="entry name" value="MetI-like"/>
    <property type="match status" value="2"/>
</dbReference>
<evidence type="ECO:0000313" key="9">
    <source>
        <dbReference type="Proteomes" id="UP001195903"/>
    </source>
</evidence>
<evidence type="ECO:0000313" key="8">
    <source>
        <dbReference type="EMBL" id="MBT1445713.1"/>
    </source>
</evidence>
<feature type="transmembrane region" description="Helical" evidence="7">
    <location>
        <begin position="436"/>
        <end position="456"/>
    </location>
</feature>
<feature type="transmembrane region" description="Helical" evidence="7">
    <location>
        <begin position="188"/>
        <end position="207"/>
    </location>
</feature>
<sequence length="500" mass="54914">MTNRLRFIGRWQRLTLSLWALCLLAFILADTEIIALEPWNELGRMLSGVLTPDFFATEQLIDALWQTVSFALLGVGLGLIIGVPLSLVYHHPIVAALCAFIRAIHEIFWALLFLQLFGLSPVTGILALALPYGTTFARVFHDILCQAPKVTYASLPYGSDAVSRWLYGKVAHVLPQLLAYVRYRFECALRSSAVLGFVGMPTLGFHLESAFKQGHYSEGAALLILFIALIGTLPYWCKKALLPLYFIAALWFLPPVANIDSQLIWRFVSEDIWPQAIRDWQLGELGLAAALGQSASWAFELLQTQALEGIGATLVLAFAALGLTHLLVCLLLPLGYTALIGRIGAGAQRFGLLLARSVPEYILAFVFMLLFGPSMLPAILALGVHNAGLIAFLSGKNIKDSGLETEGCRGLDGFGYQVLPRIYPGMMALLFYRFEVILRETAILGMLGVATLGFYIDSNFSEIRFSGALLLMGVTAMLNVAVDAIARRVMGEQLRQPQRC</sequence>
<evidence type="ECO:0000256" key="2">
    <source>
        <dbReference type="ARBA" id="ARBA00022448"/>
    </source>
</evidence>
<keyword evidence="9" id="KW-1185">Reference proteome</keyword>
<dbReference type="PANTHER" id="PTHR30043">
    <property type="entry name" value="PHOSPHONATES TRANSPORT SYSTEM PERMEASE PROTEIN"/>
    <property type="match status" value="1"/>
</dbReference>
<comment type="caution">
    <text evidence="8">The sequence shown here is derived from an EMBL/GenBank/DDBJ whole genome shotgun (WGS) entry which is preliminary data.</text>
</comment>
<proteinExistence type="predicted"/>
<keyword evidence="4 7" id="KW-0812">Transmembrane</keyword>
<dbReference type="Proteomes" id="UP001195903">
    <property type="component" value="Unassembled WGS sequence"/>
</dbReference>
<keyword evidence="2" id="KW-0813">Transport</keyword>
<reference evidence="8 9" key="1">
    <citation type="submission" date="2021-05" db="EMBL/GenBank/DDBJ databases">
        <title>Shewanella sp. JM162201.</title>
        <authorList>
            <person name="Xu S."/>
            <person name="Li A."/>
        </authorList>
    </citation>
    <scope>NUCLEOTIDE SEQUENCE [LARGE SCALE GENOMIC DNA]</scope>
    <source>
        <strain evidence="8 9">JM162201</strain>
    </source>
</reference>
<evidence type="ECO:0000256" key="1">
    <source>
        <dbReference type="ARBA" id="ARBA00004651"/>
    </source>
</evidence>
<name>A0ABS5V5I6_9GAMM</name>
<dbReference type="EMBL" id="JAHEPS010000005">
    <property type="protein sequence ID" value="MBT1445713.1"/>
    <property type="molecule type" value="Genomic_DNA"/>
</dbReference>
<evidence type="ECO:0000256" key="3">
    <source>
        <dbReference type="ARBA" id="ARBA00022475"/>
    </source>
</evidence>
<dbReference type="PANTHER" id="PTHR30043:SF1">
    <property type="entry name" value="ABC TRANSPORT SYSTEM PERMEASE PROTEIN P69"/>
    <property type="match status" value="1"/>
</dbReference>
<dbReference type="SUPFAM" id="SSF161098">
    <property type="entry name" value="MetI-like"/>
    <property type="match status" value="2"/>
</dbReference>
<gene>
    <name evidence="8" type="ORF">KJI95_14460</name>
</gene>
<comment type="subcellular location">
    <subcellularLocation>
        <location evidence="1">Cell membrane</location>
        <topology evidence="1">Multi-pass membrane protein</topology>
    </subcellularLocation>
</comment>
<feature type="transmembrane region" description="Helical" evidence="7">
    <location>
        <begin position="314"/>
        <end position="341"/>
    </location>
</feature>
<feature type="transmembrane region" description="Helical" evidence="7">
    <location>
        <begin position="361"/>
        <end position="384"/>
    </location>
</feature>
<feature type="transmembrane region" description="Helical" evidence="7">
    <location>
        <begin position="107"/>
        <end position="130"/>
    </location>
</feature>
<dbReference type="RefSeq" id="WP_214507896.1">
    <property type="nucleotide sequence ID" value="NZ_JAHEPS010000005.1"/>
</dbReference>
<keyword evidence="5 7" id="KW-1133">Transmembrane helix</keyword>
<evidence type="ECO:0000256" key="5">
    <source>
        <dbReference type="ARBA" id="ARBA00022989"/>
    </source>
</evidence>
<evidence type="ECO:0000256" key="4">
    <source>
        <dbReference type="ARBA" id="ARBA00022692"/>
    </source>
</evidence>
<evidence type="ECO:0000256" key="6">
    <source>
        <dbReference type="ARBA" id="ARBA00023136"/>
    </source>
</evidence>
<feature type="transmembrane region" description="Helical" evidence="7">
    <location>
        <begin position="63"/>
        <end position="87"/>
    </location>
</feature>
<keyword evidence="3" id="KW-1003">Cell membrane</keyword>